<dbReference type="PANTHER" id="PTHR22893">
    <property type="entry name" value="NADH OXIDOREDUCTASE-RELATED"/>
    <property type="match status" value="1"/>
</dbReference>
<name>A0A0C9TM17_PAXIN</name>
<dbReference type="OrthoDB" id="276546at2759"/>
<dbReference type="SUPFAM" id="SSF51395">
    <property type="entry name" value="FMN-linked oxidoreductases"/>
    <property type="match status" value="1"/>
</dbReference>
<dbReference type="PANTHER" id="PTHR22893:SF91">
    <property type="entry name" value="NADPH DEHYDROGENASE 2-RELATED"/>
    <property type="match status" value="1"/>
</dbReference>
<dbReference type="Gene3D" id="3.20.20.70">
    <property type="entry name" value="Aldolase class I"/>
    <property type="match status" value="1"/>
</dbReference>
<dbReference type="GO" id="GO:0003959">
    <property type="term" value="F:NADPH dehydrogenase activity"/>
    <property type="evidence" value="ECO:0007669"/>
    <property type="project" value="TreeGrafter"/>
</dbReference>
<evidence type="ECO:0000313" key="2">
    <source>
        <dbReference type="EMBL" id="KIJ08837.1"/>
    </source>
</evidence>
<dbReference type="InterPro" id="IPR045247">
    <property type="entry name" value="Oye-like"/>
</dbReference>
<protein>
    <recommendedName>
        <fullName evidence="1">NADH:flavin oxidoreductase/NADH oxidase N-terminal domain-containing protein</fullName>
    </recommendedName>
</protein>
<dbReference type="Proteomes" id="UP000053647">
    <property type="component" value="Unassembled WGS sequence"/>
</dbReference>
<reference evidence="2 3" key="1">
    <citation type="submission" date="2014-06" db="EMBL/GenBank/DDBJ databases">
        <authorList>
            <consortium name="DOE Joint Genome Institute"/>
            <person name="Kuo A."/>
            <person name="Kohler A."/>
            <person name="Nagy L.G."/>
            <person name="Floudas D."/>
            <person name="Copeland A."/>
            <person name="Barry K.W."/>
            <person name="Cichocki N."/>
            <person name="Veneault-Fourrey C."/>
            <person name="LaButti K."/>
            <person name="Lindquist E.A."/>
            <person name="Lipzen A."/>
            <person name="Lundell T."/>
            <person name="Morin E."/>
            <person name="Murat C."/>
            <person name="Sun H."/>
            <person name="Tunlid A."/>
            <person name="Henrissat B."/>
            <person name="Grigoriev I.V."/>
            <person name="Hibbett D.S."/>
            <person name="Martin F."/>
            <person name="Nordberg H.P."/>
            <person name="Cantor M.N."/>
            <person name="Hua S.X."/>
        </authorList>
    </citation>
    <scope>NUCLEOTIDE SEQUENCE [LARGE SCALE GENOMIC DNA]</scope>
    <source>
        <strain evidence="2 3">ATCC 200175</strain>
    </source>
</reference>
<accession>A0A0C9TM17</accession>
<sequence length="250" mass="27300">MEEPTLPSEALKYATEAKLKSKYIAAYAKAASNTVNRAGFDGVELHNASGYFLNQLLQSVSNTRTDKWGGGEEGRTRFIREVVGAVVDAVGEERVGICISPWSTFKDMKMPNPRPTFAYLATALRDKHPNLAYLHVTESRVAGNTDVPHTEDESNDFLREIWNGGEGGDKRISISAGGHTRDTTLSTAELGGLVAFGRLYISNPDLPTRLQEDTLVTSDDRSTYYLPGNLTPFGYNDWTFADGSAVGGKL</sequence>
<organism evidence="2 3">
    <name type="scientific">Paxillus involutus ATCC 200175</name>
    <dbReference type="NCBI Taxonomy" id="664439"/>
    <lineage>
        <taxon>Eukaryota</taxon>
        <taxon>Fungi</taxon>
        <taxon>Dikarya</taxon>
        <taxon>Basidiomycota</taxon>
        <taxon>Agaricomycotina</taxon>
        <taxon>Agaricomycetes</taxon>
        <taxon>Agaricomycetidae</taxon>
        <taxon>Boletales</taxon>
        <taxon>Paxilineae</taxon>
        <taxon>Paxillaceae</taxon>
        <taxon>Paxillus</taxon>
    </lineage>
</organism>
<dbReference type="AlphaFoldDB" id="A0A0C9TM17"/>
<dbReference type="GO" id="GO:0010181">
    <property type="term" value="F:FMN binding"/>
    <property type="evidence" value="ECO:0007669"/>
    <property type="project" value="InterPro"/>
</dbReference>
<dbReference type="InterPro" id="IPR013785">
    <property type="entry name" value="Aldolase_TIM"/>
</dbReference>
<feature type="domain" description="NADH:flavin oxidoreductase/NADH oxidase N-terminal" evidence="1">
    <location>
        <begin position="22"/>
        <end position="213"/>
    </location>
</feature>
<dbReference type="Pfam" id="PF00724">
    <property type="entry name" value="Oxidored_FMN"/>
    <property type="match status" value="1"/>
</dbReference>
<gene>
    <name evidence="2" type="ORF">PAXINDRAFT_18045</name>
</gene>
<evidence type="ECO:0000313" key="3">
    <source>
        <dbReference type="Proteomes" id="UP000053647"/>
    </source>
</evidence>
<proteinExistence type="predicted"/>
<evidence type="ECO:0000259" key="1">
    <source>
        <dbReference type="Pfam" id="PF00724"/>
    </source>
</evidence>
<dbReference type="EMBL" id="KN819547">
    <property type="protein sequence ID" value="KIJ08837.1"/>
    <property type="molecule type" value="Genomic_DNA"/>
</dbReference>
<dbReference type="InterPro" id="IPR001155">
    <property type="entry name" value="OxRdtase_FMN_N"/>
</dbReference>
<keyword evidence="3" id="KW-1185">Reference proteome</keyword>
<dbReference type="HOGENOM" id="CLU_012153_7_0_1"/>
<reference evidence="3" key="2">
    <citation type="submission" date="2015-01" db="EMBL/GenBank/DDBJ databases">
        <title>Evolutionary Origins and Diversification of the Mycorrhizal Mutualists.</title>
        <authorList>
            <consortium name="DOE Joint Genome Institute"/>
            <consortium name="Mycorrhizal Genomics Consortium"/>
            <person name="Kohler A."/>
            <person name="Kuo A."/>
            <person name="Nagy L.G."/>
            <person name="Floudas D."/>
            <person name="Copeland A."/>
            <person name="Barry K.W."/>
            <person name="Cichocki N."/>
            <person name="Veneault-Fourrey C."/>
            <person name="LaButti K."/>
            <person name="Lindquist E.A."/>
            <person name="Lipzen A."/>
            <person name="Lundell T."/>
            <person name="Morin E."/>
            <person name="Murat C."/>
            <person name="Riley R."/>
            <person name="Ohm R."/>
            <person name="Sun H."/>
            <person name="Tunlid A."/>
            <person name="Henrissat B."/>
            <person name="Grigoriev I.V."/>
            <person name="Hibbett D.S."/>
            <person name="Martin F."/>
        </authorList>
    </citation>
    <scope>NUCLEOTIDE SEQUENCE [LARGE SCALE GENOMIC DNA]</scope>
    <source>
        <strain evidence="3">ATCC 200175</strain>
    </source>
</reference>